<evidence type="ECO:0000313" key="1">
    <source>
        <dbReference type="Proteomes" id="UP000095281"/>
    </source>
</evidence>
<proteinExistence type="predicted"/>
<dbReference type="Proteomes" id="UP000095281">
    <property type="component" value="Unplaced"/>
</dbReference>
<protein>
    <submittedName>
        <fullName evidence="2">Uncharacterized protein</fullName>
    </submittedName>
</protein>
<sequence length="146" mass="18091">MLLYAYEPWRDFSTSLCRAKSSSSFWPTLQKIPRSESVQDVTGNYRPYDRHRPLWLSEKYERPLRYRNPAPFKFERNKQMAEHYWRDQYYFFSPLYNRTSIPQRPFGSEYGSHIYSYWARYNGYGYDRNHPAFYRRYFNPIDDYFG</sequence>
<evidence type="ECO:0000313" key="2">
    <source>
        <dbReference type="WBParaSite" id="MhA1_Contig120.frz3.gene39"/>
    </source>
</evidence>
<dbReference type="AlphaFoldDB" id="A0A1I8B1Y4"/>
<keyword evidence="1" id="KW-1185">Reference proteome</keyword>
<accession>A0A1I8B1Y4</accession>
<dbReference type="WBParaSite" id="MhA1_Contig120.frz3.gene39">
    <property type="protein sequence ID" value="MhA1_Contig120.frz3.gene39"/>
    <property type="gene ID" value="MhA1_Contig120.frz3.gene39"/>
</dbReference>
<reference evidence="2" key="1">
    <citation type="submission" date="2016-11" db="UniProtKB">
        <authorList>
            <consortium name="WormBaseParasite"/>
        </authorList>
    </citation>
    <scope>IDENTIFICATION</scope>
</reference>
<organism evidence="1 2">
    <name type="scientific">Meloidogyne hapla</name>
    <name type="common">Root-knot nematode worm</name>
    <dbReference type="NCBI Taxonomy" id="6305"/>
    <lineage>
        <taxon>Eukaryota</taxon>
        <taxon>Metazoa</taxon>
        <taxon>Ecdysozoa</taxon>
        <taxon>Nematoda</taxon>
        <taxon>Chromadorea</taxon>
        <taxon>Rhabditida</taxon>
        <taxon>Tylenchina</taxon>
        <taxon>Tylenchomorpha</taxon>
        <taxon>Tylenchoidea</taxon>
        <taxon>Meloidogynidae</taxon>
        <taxon>Meloidogyninae</taxon>
        <taxon>Meloidogyne</taxon>
    </lineage>
</organism>
<name>A0A1I8B1Y4_MELHA</name>